<dbReference type="CDD" id="cd06257">
    <property type="entry name" value="DnaJ"/>
    <property type="match status" value="1"/>
</dbReference>
<keyword evidence="3" id="KW-1185">Reference proteome</keyword>
<evidence type="ECO:0000313" key="2">
    <source>
        <dbReference type="EMBL" id="KAJ4830711.1"/>
    </source>
</evidence>
<dbReference type="Pfam" id="PF00226">
    <property type="entry name" value="DnaJ"/>
    <property type="match status" value="1"/>
</dbReference>
<dbReference type="PANTHER" id="PTHR44137:SF13">
    <property type="entry name" value="CHAPERONE DNAJ-DOMAIN SUPERFAMILY PROTEIN"/>
    <property type="match status" value="1"/>
</dbReference>
<dbReference type="PANTHER" id="PTHR44137">
    <property type="entry name" value="BNAC03G44070D PROTEIN"/>
    <property type="match status" value="1"/>
</dbReference>
<comment type="caution">
    <text evidence="2">The sequence shown here is derived from an EMBL/GenBank/DDBJ whole genome shotgun (WGS) entry which is preliminary data.</text>
</comment>
<dbReference type="InterPro" id="IPR001623">
    <property type="entry name" value="DnaJ_domain"/>
</dbReference>
<gene>
    <name evidence="2" type="ORF">Tsubulata_048439</name>
</gene>
<dbReference type="SMART" id="SM00271">
    <property type="entry name" value="DnaJ"/>
    <property type="match status" value="1"/>
</dbReference>
<protein>
    <recommendedName>
        <fullName evidence="1">J domain-containing protein</fullName>
    </recommendedName>
</protein>
<dbReference type="SUPFAM" id="SSF46565">
    <property type="entry name" value="Chaperone J-domain"/>
    <property type="match status" value="1"/>
</dbReference>
<dbReference type="Proteomes" id="UP001141552">
    <property type="component" value="Unassembled WGS sequence"/>
</dbReference>
<accession>A0A9Q0FFX5</accession>
<dbReference type="PROSITE" id="PS00636">
    <property type="entry name" value="DNAJ_1"/>
    <property type="match status" value="1"/>
</dbReference>
<dbReference type="EMBL" id="JAKUCV010005552">
    <property type="protein sequence ID" value="KAJ4830711.1"/>
    <property type="molecule type" value="Genomic_DNA"/>
</dbReference>
<dbReference type="AlphaFoldDB" id="A0A9Q0FFX5"/>
<dbReference type="PRINTS" id="PR00625">
    <property type="entry name" value="JDOMAIN"/>
</dbReference>
<evidence type="ECO:0000259" key="1">
    <source>
        <dbReference type="PROSITE" id="PS50076"/>
    </source>
</evidence>
<dbReference type="InterPro" id="IPR036869">
    <property type="entry name" value="J_dom_sf"/>
</dbReference>
<proteinExistence type="predicted"/>
<name>A0A9Q0FFX5_9ROSI</name>
<sequence length="254" mass="29830">MGREPTDVKSQLVVEICSLSTNSNIACIHRHPCSNVKSHFVDWYRILGVEENADPEVIRRRYHKLALQLHPDKNKHPKAEIAFKLVLEAYSCLSDNAKRGAFNVERCKKFCIDCNRIPYTPNPTKLGSNWNRVQRELKYNRNRFKEETEVVENCLRVNAAARKESPVFNPSDYLFQSNTRQRAQRESPIFNPSDYFRGYPHTRDRFYKKPEDLTYWQRKNVLNHGQGIGRYDFPIFENRSNLGMFENKSACVHS</sequence>
<dbReference type="OrthoDB" id="10250354at2759"/>
<dbReference type="InterPro" id="IPR018253">
    <property type="entry name" value="DnaJ_domain_CS"/>
</dbReference>
<reference evidence="2" key="1">
    <citation type="submission" date="2022-02" db="EMBL/GenBank/DDBJ databases">
        <authorList>
            <person name="Henning P.M."/>
            <person name="McCubbin A.G."/>
            <person name="Shore J.S."/>
        </authorList>
    </citation>
    <scope>NUCLEOTIDE SEQUENCE</scope>
    <source>
        <strain evidence="2">F60SS</strain>
        <tissue evidence="2">Leaves</tissue>
    </source>
</reference>
<organism evidence="2 3">
    <name type="scientific">Turnera subulata</name>
    <dbReference type="NCBI Taxonomy" id="218843"/>
    <lineage>
        <taxon>Eukaryota</taxon>
        <taxon>Viridiplantae</taxon>
        <taxon>Streptophyta</taxon>
        <taxon>Embryophyta</taxon>
        <taxon>Tracheophyta</taxon>
        <taxon>Spermatophyta</taxon>
        <taxon>Magnoliopsida</taxon>
        <taxon>eudicotyledons</taxon>
        <taxon>Gunneridae</taxon>
        <taxon>Pentapetalae</taxon>
        <taxon>rosids</taxon>
        <taxon>fabids</taxon>
        <taxon>Malpighiales</taxon>
        <taxon>Passifloraceae</taxon>
        <taxon>Turnera</taxon>
    </lineage>
</organism>
<reference evidence="2" key="2">
    <citation type="journal article" date="2023" name="Plants (Basel)">
        <title>Annotation of the Turnera subulata (Passifloraceae) Draft Genome Reveals the S-Locus Evolved after the Divergence of Turneroideae from Passifloroideae in a Stepwise Manner.</title>
        <authorList>
            <person name="Henning P.M."/>
            <person name="Roalson E.H."/>
            <person name="Mir W."/>
            <person name="McCubbin A.G."/>
            <person name="Shore J.S."/>
        </authorList>
    </citation>
    <scope>NUCLEOTIDE SEQUENCE</scope>
    <source>
        <strain evidence="2">F60SS</strain>
    </source>
</reference>
<evidence type="ECO:0000313" key="3">
    <source>
        <dbReference type="Proteomes" id="UP001141552"/>
    </source>
</evidence>
<dbReference type="Gene3D" id="1.10.287.110">
    <property type="entry name" value="DnaJ domain"/>
    <property type="match status" value="1"/>
</dbReference>
<feature type="domain" description="J" evidence="1">
    <location>
        <begin position="42"/>
        <end position="106"/>
    </location>
</feature>
<dbReference type="PROSITE" id="PS50076">
    <property type="entry name" value="DNAJ_2"/>
    <property type="match status" value="1"/>
</dbReference>